<dbReference type="Proteomes" id="UP000214365">
    <property type="component" value="Unassembled WGS sequence"/>
</dbReference>
<comment type="subcellular location">
    <subcellularLocation>
        <location evidence="1">Nucleus</location>
    </subcellularLocation>
</comment>
<evidence type="ECO:0000313" key="7">
    <source>
        <dbReference type="EMBL" id="OKL59046.1"/>
    </source>
</evidence>
<dbReference type="GeneID" id="31005544"/>
<feature type="region of interest" description="Disordered" evidence="5">
    <location>
        <begin position="551"/>
        <end position="578"/>
    </location>
</feature>
<keyword evidence="2" id="KW-0805">Transcription regulation</keyword>
<dbReference type="PROSITE" id="PS51184">
    <property type="entry name" value="JMJC"/>
    <property type="match status" value="1"/>
</dbReference>
<dbReference type="SMART" id="SM00558">
    <property type="entry name" value="JmjC"/>
    <property type="match status" value="1"/>
</dbReference>
<evidence type="ECO:0000259" key="6">
    <source>
        <dbReference type="PROSITE" id="PS51184"/>
    </source>
</evidence>
<dbReference type="SUPFAM" id="SSF51197">
    <property type="entry name" value="Clavaminate synthase-like"/>
    <property type="match status" value="1"/>
</dbReference>
<dbReference type="GO" id="GO:0005634">
    <property type="term" value="C:nucleus"/>
    <property type="evidence" value="ECO:0007669"/>
    <property type="project" value="UniProtKB-SubCell"/>
</dbReference>
<keyword evidence="3" id="KW-0804">Transcription</keyword>
<gene>
    <name evidence="7" type="ORF">UA08_05788</name>
</gene>
<dbReference type="Gene3D" id="2.60.120.650">
    <property type="entry name" value="Cupin"/>
    <property type="match status" value="1"/>
</dbReference>
<evidence type="ECO:0000256" key="4">
    <source>
        <dbReference type="ARBA" id="ARBA00023242"/>
    </source>
</evidence>
<evidence type="ECO:0000256" key="3">
    <source>
        <dbReference type="ARBA" id="ARBA00023163"/>
    </source>
</evidence>
<evidence type="ECO:0000256" key="2">
    <source>
        <dbReference type="ARBA" id="ARBA00023015"/>
    </source>
</evidence>
<accession>A0A225AVQ7</accession>
<dbReference type="OrthoDB" id="298344at2759"/>
<keyword evidence="8" id="KW-1185">Reference proteome</keyword>
<feature type="compositionally biased region" description="Acidic residues" evidence="5">
    <location>
        <begin position="555"/>
        <end position="564"/>
    </location>
</feature>
<dbReference type="InterPro" id="IPR018866">
    <property type="entry name" value="Znf-4CXXC_R1"/>
</dbReference>
<organism evidence="7 8">
    <name type="scientific">Talaromyces atroroseus</name>
    <dbReference type="NCBI Taxonomy" id="1441469"/>
    <lineage>
        <taxon>Eukaryota</taxon>
        <taxon>Fungi</taxon>
        <taxon>Dikarya</taxon>
        <taxon>Ascomycota</taxon>
        <taxon>Pezizomycotina</taxon>
        <taxon>Eurotiomycetes</taxon>
        <taxon>Eurotiomycetidae</taxon>
        <taxon>Eurotiales</taxon>
        <taxon>Trichocomaceae</taxon>
        <taxon>Talaromyces</taxon>
        <taxon>Talaromyces sect. Trachyspermi</taxon>
    </lineage>
</organism>
<evidence type="ECO:0000313" key="8">
    <source>
        <dbReference type="Proteomes" id="UP000214365"/>
    </source>
</evidence>
<feature type="domain" description="JmjC" evidence="6">
    <location>
        <begin position="168"/>
        <end position="348"/>
    </location>
</feature>
<proteinExistence type="predicted"/>
<dbReference type="EMBL" id="LFMY01000008">
    <property type="protein sequence ID" value="OKL59046.1"/>
    <property type="molecule type" value="Genomic_DNA"/>
</dbReference>
<evidence type="ECO:0000256" key="1">
    <source>
        <dbReference type="ARBA" id="ARBA00004123"/>
    </source>
</evidence>
<feature type="compositionally biased region" description="Acidic residues" evidence="5">
    <location>
        <begin position="965"/>
        <end position="975"/>
    </location>
</feature>
<feature type="region of interest" description="Disordered" evidence="5">
    <location>
        <begin position="909"/>
        <end position="975"/>
    </location>
</feature>
<keyword evidence="4" id="KW-0539">Nucleus</keyword>
<dbReference type="InterPro" id="IPR003347">
    <property type="entry name" value="JmjC_dom"/>
</dbReference>
<sequence length="975" mass="110890">MPAQRPQAAFEPISPTIDIPALVETTPNFEWVVRIHCDAIYDQGLDNFEKLIRLHVISGGKPLVVEGYDSRFEKWIFAERWLRDNHATKTENARNLVAKTNIPLSIGHYLSNMPMLTDQINAQNYTEPSCQRIYLKDIDCPDVWFEKLKEIIPSFLLYMNETVADSDAASMYPGLNAHDPSHQVAQDVAKAGDLMSSLPSAMRAENLMCYIGHEGTYTPCHQEMCASLGHNIMVEASTGLSEYGKRTKPGSSIWFMTETKDHHLVSEYWSSVLGHDIDLEDHFAQISAWKAAPFKTYVVEQKVGDFILIPPLAPHQVWNRGTRTMKVAWNRTTVETLELALEEALPRARNVCRDEQYKNKAIVFYSLDKYSKLLLAAEKYNVRSPKSRQVQKDFKKLFAMFTKIMLSESFSHELPEEKSIEFLPFDSNVTCSYCRCNIFNRFLTCTHCVGKFINGENDCYDVCMECYAMGRSCACISDLQWVEQFRWPELVEKHESWGKQICRLQGQKEDNYISLTEERQHLGYRTLAEVCQRELKRRPFVDITKQTFDEKEIDSQEDEEDQQSADERPVKRRKVHPRDKLSKEQARCHICKALEPTWKLASCRECGLNYCYGSLFRAFEIKPQVPMQTYRWECPRCQKICSCGACRRKFTTQPYEPKGLALGHDTKKIADPRSVEALVNFSHSNIGWLKKAGDGTADSTRRLQRHQEEAERAKMHDALATQEDDGDYGQPMHGANAVASAPAYSGIPIDPALGGMNNPVSNGFDIYDPSIHLPELAARVHQLSQSNAENLLHRSEEETLRDAAAIRFEFPPENATPPSAAIDLTQETNNSVAIDRSLLISPANDHGSISHVENGRPHARKQGELVRLRLGRERMETLAQSLKAFVKGASGVRSSLNGAPIVVSDLSFHNQSLPTPENTKKRRRRGEKDDDFKGSRGKGRKQRTSETDQNFEKPRRVTRGINYFEDSDPDLSDGL</sequence>
<protein>
    <recommendedName>
        <fullName evidence="6">JmjC domain-containing protein</fullName>
    </recommendedName>
</protein>
<reference evidence="7 8" key="1">
    <citation type="submission" date="2015-06" db="EMBL/GenBank/DDBJ databases">
        <title>Talaromyces atroroseus IBT 11181 draft genome.</title>
        <authorList>
            <person name="Rasmussen K.B."/>
            <person name="Rasmussen S."/>
            <person name="Petersen B."/>
            <person name="Sicheritz-Ponten T."/>
            <person name="Mortensen U.H."/>
            <person name="Thrane U."/>
        </authorList>
    </citation>
    <scope>NUCLEOTIDE SEQUENCE [LARGE SCALE GENOMIC DNA]</scope>
    <source>
        <strain evidence="7 8">IBT 11181</strain>
    </source>
</reference>
<dbReference type="AlphaFoldDB" id="A0A225AVQ7"/>
<comment type="caution">
    <text evidence="7">The sequence shown here is derived from an EMBL/GenBank/DDBJ whole genome shotgun (WGS) entry which is preliminary data.</text>
</comment>
<dbReference type="STRING" id="1441469.A0A225AVQ7"/>
<evidence type="ECO:0000256" key="5">
    <source>
        <dbReference type="SAM" id="MobiDB-lite"/>
    </source>
</evidence>
<feature type="compositionally biased region" description="Basic and acidic residues" evidence="5">
    <location>
        <begin position="943"/>
        <end position="955"/>
    </location>
</feature>
<dbReference type="Pfam" id="PF10497">
    <property type="entry name" value="zf-4CXXC_R1"/>
    <property type="match status" value="1"/>
</dbReference>
<name>A0A225AVQ7_TALAT</name>
<dbReference type="RefSeq" id="XP_020119167.1">
    <property type="nucleotide sequence ID" value="XM_020268097.1"/>
</dbReference>
<dbReference type="Pfam" id="PF02373">
    <property type="entry name" value="JmjC"/>
    <property type="match status" value="1"/>
</dbReference>